<evidence type="ECO:0000259" key="2">
    <source>
        <dbReference type="PROSITE" id="PS51186"/>
    </source>
</evidence>
<reference evidence="4" key="2">
    <citation type="submission" date="2010-04" db="EMBL/GenBank/DDBJ databases">
        <authorList>
            <person name="Buell R."/>
            <person name="Hamilton J."/>
            <person name="Hostetler J."/>
        </authorList>
    </citation>
    <scope>NUCLEOTIDE SEQUENCE [LARGE SCALE GENOMIC DNA]</scope>
    <source>
        <strain evidence="4">DAOM:BR144</strain>
    </source>
</reference>
<dbReference type="GO" id="GO:0008080">
    <property type="term" value="F:N-acetyltransferase activity"/>
    <property type="evidence" value="ECO:0007669"/>
    <property type="project" value="InterPro"/>
</dbReference>
<dbReference type="EMBL" id="GL376566">
    <property type="status" value="NOT_ANNOTATED_CDS"/>
    <property type="molecule type" value="Genomic_DNA"/>
</dbReference>
<dbReference type="STRING" id="431595.K3XAQ6"/>
<dbReference type="eggNOG" id="KOG3139">
    <property type="taxonomic scope" value="Eukaryota"/>
</dbReference>
<feature type="domain" description="N-acetyltransferase" evidence="2">
    <location>
        <begin position="44"/>
        <end position="199"/>
    </location>
</feature>
<dbReference type="InterPro" id="IPR000182">
    <property type="entry name" value="GNAT_dom"/>
</dbReference>
<sequence>MTAEGAPVEATQTLEVKQPTHFEIRRYVPVDHEQVTKLFADGMMMYTEESHPHYEVWVNYVTNSLATDLSDIPSTYLIEGCEFFIVEATGPSSASSPTDGAETKVIVGTIGIQKRSETVAELRRVSVKAEYRRFGIGRMLMVHATKWAQGHGYSKLILSTAASQYLAIKFYEKLGYKFTRTSVMVHDPHFELAHFEKDI</sequence>
<dbReference type="PANTHER" id="PTHR13947">
    <property type="entry name" value="GNAT FAMILY N-ACETYLTRANSFERASE"/>
    <property type="match status" value="1"/>
</dbReference>
<name>K3XAQ6_GLOUD</name>
<dbReference type="PANTHER" id="PTHR13947:SF37">
    <property type="entry name" value="LD18367P"/>
    <property type="match status" value="1"/>
</dbReference>
<evidence type="ECO:0000256" key="1">
    <source>
        <dbReference type="ARBA" id="ARBA00022679"/>
    </source>
</evidence>
<dbReference type="Pfam" id="PF00583">
    <property type="entry name" value="Acetyltransf_1"/>
    <property type="match status" value="1"/>
</dbReference>
<dbReference type="CDD" id="cd04301">
    <property type="entry name" value="NAT_SF"/>
    <property type="match status" value="1"/>
</dbReference>
<evidence type="ECO:0000313" key="4">
    <source>
        <dbReference type="Proteomes" id="UP000019132"/>
    </source>
</evidence>
<dbReference type="AlphaFoldDB" id="K3XAQ6"/>
<dbReference type="InterPro" id="IPR050769">
    <property type="entry name" value="NAT_camello-type"/>
</dbReference>
<dbReference type="PROSITE" id="PS51186">
    <property type="entry name" value="GNAT"/>
    <property type="match status" value="1"/>
</dbReference>
<dbReference type="SUPFAM" id="SSF55729">
    <property type="entry name" value="Acyl-CoA N-acyltransferases (Nat)"/>
    <property type="match status" value="1"/>
</dbReference>
<accession>K3XAQ6</accession>
<dbReference type="Gene3D" id="3.40.630.30">
    <property type="match status" value="1"/>
</dbReference>
<dbReference type="HOGENOM" id="CLU_013985_11_3_1"/>
<keyword evidence="4" id="KW-1185">Reference proteome</keyword>
<evidence type="ECO:0000313" key="3">
    <source>
        <dbReference type="EnsemblProtists" id="PYU1_T014305"/>
    </source>
</evidence>
<protein>
    <recommendedName>
        <fullName evidence="2">N-acetyltransferase domain-containing protein</fullName>
    </recommendedName>
</protein>
<reference evidence="4" key="1">
    <citation type="journal article" date="2010" name="Genome Biol.">
        <title>Genome sequence of the necrotrophic plant pathogen Pythium ultimum reveals original pathogenicity mechanisms and effector repertoire.</title>
        <authorList>
            <person name="Levesque C.A."/>
            <person name="Brouwer H."/>
            <person name="Cano L."/>
            <person name="Hamilton J.P."/>
            <person name="Holt C."/>
            <person name="Huitema E."/>
            <person name="Raffaele S."/>
            <person name="Robideau G.P."/>
            <person name="Thines M."/>
            <person name="Win J."/>
            <person name="Zerillo M.M."/>
            <person name="Beakes G.W."/>
            <person name="Boore J.L."/>
            <person name="Busam D."/>
            <person name="Dumas B."/>
            <person name="Ferriera S."/>
            <person name="Fuerstenberg S.I."/>
            <person name="Gachon C.M."/>
            <person name="Gaulin E."/>
            <person name="Govers F."/>
            <person name="Grenville-Briggs L."/>
            <person name="Horner N."/>
            <person name="Hostetler J."/>
            <person name="Jiang R.H."/>
            <person name="Johnson J."/>
            <person name="Krajaejun T."/>
            <person name="Lin H."/>
            <person name="Meijer H.J."/>
            <person name="Moore B."/>
            <person name="Morris P."/>
            <person name="Phuntmart V."/>
            <person name="Puiu D."/>
            <person name="Shetty J."/>
            <person name="Stajich J.E."/>
            <person name="Tripathy S."/>
            <person name="Wawra S."/>
            <person name="van West P."/>
            <person name="Whitty B.R."/>
            <person name="Coutinho P.M."/>
            <person name="Henrissat B."/>
            <person name="Martin F."/>
            <person name="Thomas P.D."/>
            <person name="Tyler B.M."/>
            <person name="De Vries R.P."/>
            <person name="Kamoun S."/>
            <person name="Yandell M."/>
            <person name="Tisserat N."/>
            <person name="Buell C.R."/>
        </authorList>
    </citation>
    <scope>NUCLEOTIDE SEQUENCE</scope>
    <source>
        <strain evidence="4">DAOM:BR144</strain>
    </source>
</reference>
<dbReference type="InParanoid" id="K3XAQ6"/>
<dbReference type="Proteomes" id="UP000019132">
    <property type="component" value="Unassembled WGS sequence"/>
</dbReference>
<proteinExistence type="predicted"/>
<organism evidence="3 4">
    <name type="scientific">Globisporangium ultimum (strain ATCC 200006 / CBS 805.95 / DAOM BR144)</name>
    <name type="common">Pythium ultimum</name>
    <dbReference type="NCBI Taxonomy" id="431595"/>
    <lineage>
        <taxon>Eukaryota</taxon>
        <taxon>Sar</taxon>
        <taxon>Stramenopiles</taxon>
        <taxon>Oomycota</taxon>
        <taxon>Peronosporomycetes</taxon>
        <taxon>Pythiales</taxon>
        <taxon>Pythiaceae</taxon>
        <taxon>Globisporangium</taxon>
    </lineage>
</organism>
<dbReference type="VEuPathDB" id="FungiDB:PYU1_G014275"/>
<reference evidence="3" key="3">
    <citation type="submission" date="2015-02" db="UniProtKB">
        <authorList>
            <consortium name="EnsemblProtists"/>
        </authorList>
    </citation>
    <scope>IDENTIFICATION</scope>
    <source>
        <strain evidence="3">DAOM BR144</strain>
    </source>
</reference>
<dbReference type="EnsemblProtists" id="PYU1_T014305">
    <property type="protein sequence ID" value="PYU1_T014305"/>
    <property type="gene ID" value="PYU1_G014275"/>
</dbReference>
<keyword evidence="1" id="KW-0808">Transferase</keyword>
<dbReference type="InterPro" id="IPR016181">
    <property type="entry name" value="Acyl_CoA_acyltransferase"/>
</dbReference>